<comment type="caution">
    <text evidence="7">The sequence shown here is derived from an EMBL/GenBank/DDBJ whole genome shotgun (WGS) entry which is preliminary data.</text>
</comment>
<dbReference type="InterPro" id="IPR036736">
    <property type="entry name" value="ACP-like_sf"/>
</dbReference>
<keyword evidence="4" id="KW-0597">Phosphoprotein</keyword>
<dbReference type="FunFam" id="1.10.1200.10:FF:000016">
    <property type="entry name" value="Non-ribosomal peptide synthase"/>
    <property type="match status" value="1"/>
</dbReference>
<comment type="cofactor">
    <cofactor evidence="1">
        <name>pantetheine 4'-phosphate</name>
        <dbReference type="ChEBI" id="CHEBI:47942"/>
    </cofactor>
</comment>
<evidence type="ECO:0000313" key="7">
    <source>
        <dbReference type="EMBL" id="GCD40789.1"/>
    </source>
</evidence>
<dbReference type="GO" id="GO:0043041">
    <property type="term" value="P:amino acid activation for nonribosomal peptide biosynthetic process"/>
    <property type="evidence" value="ECO:0007669"/>
    <property type="project" value="TreeGrafter"/>
</dbReference>
<comment type="similarity">
    <text evidence="2">Belongs to the ATP-dependent AMP-binding enzyme family.</text>
</comment>
<dbReference type="SMART" id="SM00823">
    <property type="entry name" value="PKS_PP"/>
    <property type="match status" value="1"/>
</dbReference>
<dbReference type="PANTHER" id="PTHR45527:SF1">
    <property type="entry name" value="FATTY ACID SYNTHASE"/>
    <property type="match status" value="1"/>
</dbReference>
<evidence type="ECO:0000256" key="5">
    <source>
        <dbReference type="SAM" id="MobiDB-lite"/>
    </source>
</evidence>
<dbReference type="SUPFAM" id="SSF52777">
    <property type="entry name" value="CoA-dependent acyltransferases"/>
    <property type="match status" value="2"/>
</dbReference>
<dbReference type="Gene3D" id="3.30.300.30">
    <property type="match status" value="1"/>
</dbReference>
<dbReference type="EMBL" id="BHZD01000001">
    <property type="protein sequence ID" value="GCD40789.1"/>
    <property type="molecule type" value="Genomic_DNA"/>
</dbReference>
<dbReference type="InterPro" id="IPR000873">
    <property type="entry name" value="AMP-dep_synth/lig_dom"/>
</dbReference>
<evidence type="ECO:0000256" key="3">
    <source>
        <dbReference type="ARBA" id="ARBA00022450"/>
    </source>
</evidence>
<evidence type="ECO:0000313" key="8">
    <source>
        <dbReference type="Proteomes" id="UP000286746"/>
    </source>
</evidence>
<dbReference type="RefSeq" id="WP_125051307.1">
    <property type="nucleotide sequence ID" value="NZ_BHZD01000001.1"/>
</dbReference>
<organism evidence="7 8">
    <name type="scientific">Streptomyces paromomycinus</name>
    <name type="common">Streptomyces rimosus subsp. paromomycinus</name>
    <dbReference type="NCBI Taxonomy" id="92743"/>
    <lineage>
        <taxon>Bacteria</taxon>
        <taxon>Bacillati</taxon>
        <taxon>Actinomycetota</taxon>
        <taxon>Actinomycetes</taxon>
        <taxon>Kitasatosporales</taxon>
        <taxon>Streptomycetaceae</taxon>
        <taxon>Streptomyces</taxon>
    </lineage>
</organism>
<dbReference type="InterPro" id="IPR042099">
    <property type="entry name" value="ANL_N_sf"/>
</dbReference>
<dbReference type="PROSITE" id="PS50075">
    <property type="entry name" value="CARRIER"/>
    <property type="match status" value="1"/>
</dbReference>
<dbReference type="FunFam" id="2.30.38.10:FF:000001">
    <property type="entry name" value="Non-ribosomal peptide synthetase PvdI"/>
    <property type="match status" value="1"/>
</dbReference>
<dbReference type="InterPro" id="IPR023213">
    <property type="entry name" value="CAT-like_dom_sf"/>
</dbReference>
<dbReference type="GO" id="GO:0044550">
    <property type="term" value="P:secondary metabolite biosynthetic process"/>
    <property type="evidence" value="ECO:0007669"/>
    <property type="project" value="TreeGrafter"/>
</dbReference>
<dbReference type="NCBIfam" id="TIGR01733">
    <property type="entry name" value="AA-adenyl-dom"/>
    <property type="match status" value="1"/>
</dbReference>
<dbReference type="GO" id="GO:0017000">
    <property type="term" value="P:antibiotic biosynthetic process"/>
    <property type="evidence" value="ECO:0007669"/>
    <property type="project" value="UniProtKB-ARBA"/>
</dbReference>
<dbReference type="FunFam" id="3.40.50.980:FF:000001">
    <property type="entry name" value="Non-ribosomal peptide synthetase"/>
    <property type="match status" value="1"/>
</dbReference>
<dbReference type="SUPFAM" id="SSF56801">
    <property type="entry name" value="Acetyl-CoA synthetase-like"/>
    <property type="match status" value="1"/>
</dbReference>
<dbReference type="FunFam" id="3.30.300.30:FF:000010">
    <property type="entry name" value="Enterobactin synthetase component F"/>
    <property type="match status" value="1"/>
</dbReference>
<dbReference type="Gene3D" id="1.10.1200.10">
    <property type="entry name" value="ACP-like"/>
    <property type="match status" value="1"/>
</dbReference>
<evidence type="ECO:0000256" key="2">
    <source>
        <dbReference type="ARBA" id="ARBA00006432"/>
    </source>
</evidence>
<dbReference type="InterPro" id="IPR009081">
    <property type="entry name" value="PP-bd_ACP"/>
</dbReference>
<reference evidence="7 8" key="1">
    <citation type="submission" date="2018-11" db="EMBL/GenBank/DDBJ databases">
        <title>Whole genome sequence of Streptomyces paromomycinus NBRC 15454(T).</title>
        <authorList>
            <person name="Komaki H."/>
            <person name="Tamura T."/>
        </authorList>
    </citation>
    <scope>NUCLEOTIDE SEQUENCE [LARGE SCALE GENOMIC DNA]</scope>
    <source>
        <strain evidence="7 8">NBRC 15454</strain>
    </source>
</reference>
<keyword evidence="3" id="KW-0596">Phosphopantetheine</keyword>
<protein>
    <submittedName>
        <fullName evidence="7">Non-ribosomal peptide synthetase</fullName>
    </submittedName>
</protein>
<dbReference type="GO" id="GO:0005737">
    <property type="term" value="C:cytoplasm"/>
    <property type="evidence" value="ECO:0007669"/>
    <property type="project" value="TreeGrafter"/>
</dbReference>
<proteinExistence type="inferred from homology"/>
<dbReference type="GO" id="GO:0003824">
    <property type="term" value="F:catalytic activity"/>
    <property type="evidence" value="ECO:0007669"/>
    <property type="project" value="InterPro"/>
</dbReference>
<gene>
    <name evidence="7" type="ORF">GKJPGBOP_00442</name>
</gene>
<dbReference type="GO" id="GO:0008610">
    <property type="term" value="P:lipid biosynthetic process"/>
    <property type="evidence" value="ECO:0007669"/>
    <property type="project" value="UniProtKB-ARBA"/>
</dbReference>
<dbReference type="GO" id="GO:0072330">
    <property type="term" value="P:monocarboxylic acid biosynthetic process"/>
    <property type="evidence" value="ECO:0007669"/>
    <property type="project" value="UniProtKB-ARBA"/>
</dbReference>
<dbReference type="Pfam" id="PF00501">
    <property type="entry name" value="AMP-binding"/>
    <property type="match status" value="1"/>
</dbReference>
<dbReference type="Pfam" id="PF13193">
    <property type="entry name" value="AMP-binding_C"/>
    <property type="match status" value="1"/>
</dbReference>
<dbReference type="Pfam" id="PF00668">
    <property type="entry name" value="Condensation"/>
    <property type="match status" value="1"/>
</dbReference>
<evidence type="ECO:0000259" key="6">
    <source>
        <dbReference type="PROSITE" id="PS50075"/>
    </source>
</evidence>
<dbReference type="Proteomes" id="UP000286746">
    <property type="component" value="Unassembled WGS sequence"/>
</dbReference>
<dbReference type="InterPro" id="IPR045851">
    <property type="entry name" value="AMP-bd_C_sf"/>
</dbReference>
<accession>A0A401VUP9</accession>
<dbReference type="PROSITE" id="PS00455">
    <property type="entry name" value="AMP_BINDING"/>
    <property type="match status" value="1"/>
</dbReference>
<dbReference type="InterPro" id="IPR020845">
    <property type="entry name" value="AMP-binding_CS"/>
</dbReference>
<feature type="region of interest" description="Disordered" evidence="5">
    <location>
        <begin position="963"/>
        <end position="986"/>
    </location>
</feature>
<dbReference type="CDD" id="cd19543">
    <property type="entry name" value="DCL_NRPS"/>
    <property type="match status" value="1"/>
</dbReference>
<feature type="domain" description="Carrier" evidence="6">
    <location>
        <begin position="982"/>
        <end position="1057"/>
    </location>
</feature>
<dbReference type="Gene3D" id="3.40.50.12780">
    <property type="entry name" value="N-terminal domain of ligase-like"/>
    <property type="match status" value="1"/>
</dbReference>
<dbReference type="SUPFAM" id="SSF47336">
    <property type="entry name" value="ACP-like"/>
    <property type="match status" value="1"/>
</dbReference>
<keyword evidence="8" id="KW-1185">Reference proteome</keyword>
<dbReference type="Gene3D" id="3.30.559.30">
    <property type="entry name" value="Nonribosomal peptide synthetase, condensation domain"/>
    <property type="match status" value="1"/>
</dbReference>
<evidence type="ECO:0000256" key="1">
    <source>
        <dbReference type="ARBA" id="ARBA00001957"/>
    </source>
</evidence>
<dbReference type="InterPro" id="IPR020806">
    <property type="entry name" value="PKS_PP-bd"/>
</dbReference>
<dbReference type="InterPro" id="IPR025110">
    <property type="entry name" value="AMP-bd_C"/>
</dbReference>
<dbReference type="GO" id="GO:0031177">
    <property type="term" value="F:phosphopantetheine binding"/>
    <property type="evidence" value="ECO:0007669"/>
    <property type="project" value="InterPro"/>
</dbReference>
<dbReference type="Gene3D" id="3.30.559.10">
    <property type="entry name" value="Chloramphenicol acetyltransferase-like domain"/>
    <property type="match status" value="1"/>
</dbReference>
<evidence type="ECO:0000256" key="4">
    <source>
        <dbReference type="ARBA" id="ARBA00022553"/>
    </source>
</evidence>
<name>A0A401VUP9_STREY</name>
<feature type="region of interest" description="Disordered" evidence="5">
    <location>
        <begin position="1060"/>
        <end position="1081"/>
    </location>
</feature>
<sequence>MNTTRDIEAIYPASPLQQAMLLNSQLAPGSGVYVLQLSFDIRGRLDTGALRAAWDDVITRHAVHRTLFAHIDRDQPLQVVRRDVDLPWREEDWSALPAPEQRDRFESLLADDRATDFDPARAPLMRCVLIRLADRCHRFLWTRHHAVSDGWSMPVVMAEVLNGYRCRVEGGTMPPGPATQYREYIAWLRDQDEAEAEKYWRGALAGVQGPTPLGVGRPPVVGYPAPRTVAKRRVALPTRTTAALQAAARRERLTLSTYAQGAWAILLRRYGGEPHVMFGMIASGRPPSLPGAEAMVGPFLNTLPAPVQVDDGAPVADWLRALQSAQVEREEFGYAPLSRIRRWAQLPGDVPLFESLVAFENFPLGTELSSNPGTFEVENVHMAEQTSFPLTLTVAPGDPMTVQIAYDEDRFAPDTVARMLDHYEVILTVLADAPGRIRDLPVLTEDERRRVLVDWNTDGGTEGSQEPADTGDIPAERTPPRGVHQLFEAQAVRTPDATALIVGEDRLTYRELDARAEHLAARLRRAGVTPGAFVGVCLDREADLPATLLATLKAGAAYVPLDPAYPLSRIEQILGDAEPVVVLAQETTREVLARSSARLLLVDADGNPQEAGVPSAPAGTPVHEQSVALVIYTSGSTGRPKGVRITHGNVVALLTWAQGVFSREELAGTLASTSICFDLSVFELFLPLSVGATVILAGNALLLPSLPARESVTLVNTVPSAIDTLLRVGELPSGVRVVNLAGEPLPRDLADRLYARDGIRKVYDLYGPSEDTVYSTFAIVPEHGDKPLIGRAVAGSRAYVLDDHMNPVPVGIAGELYLGGEGVAQGYHARPSLTAERFVPDPYGSRPGGRLFRTGDLARWHPHGELEYLGRNDRQVKLRGFRIELGEIEAALRRLPGTREAVVVVHEDQPGARRLVAYVVAEGAAAFDGGEAARTLQATLPDYMVPAAFVALPTVPLTPNGKVDWTALPSPEPARARRPHRAPRTGAEKTIAAIWSEILGVERPGTDEGFFDLGGDSLLLARVFGRVKVAFPGKVVMTDLYQHPTISALARHLTQAEKTPAFGSVQSRLDRRRAARDGGKR</sequence>
<dbReference type="Pfam" id="PF00550">
    <property type="entry name" value="PP-binding"/>
    <property type="match status" value="1"/>
</dbReference>
<dbReference type="InterPro" id="IPR001242">
    <property type="entry name" value="Condensation_dom"/>
</dbReference>
<dbReference type="InterPro" id="IPR010071">
    <property type="entry name" value="AA_adenyl_dom"/>
</dbReference>
<dbReference type="AlphaFoldDB" id="A0A401VUP9"/>
<dbReference type="PANTHER" id="PTHR45527">
    <property type="entry name" value="NONRIBOSOMAL PEPTIDE SYNTHETASE"/>
    <property type="match status" value="1"/>
</dbReference>